<organism evidence="1 2">
    <name type="scientific">[Ruminococcus] torques ATCC 27756</name>
    <dbReference type="NCBI Taxonomy" id="411460"/>
    <lineage>
        <taxon>Bacteria</taxon>
        <taxon>Bacillati</taxon>
        <taxon>Bacillota</taxon>
        <taxon>Clostridia</taxon>
        <taxon>Lachnospirales</taxon>
        <taxon>Lachnospiraceae</taxon>
        <taxon>Mediterraneibacter</taxon>
    </lineage>
</organism>
<evidence type="ECO:0000313" key="1">
    <source>
        <dbReference type="EMBL" id="EDK23834.1"/>
    </source>
</evidence>
<reference evidence="1 2" key="1">
    <citation type="submission" date="2007-03" db="EMBL/GenBank/DDBJ databases">
        <authorList>
            <person name="Fulton L."/>
            <person name="Clifton S."/>
            <person name="Fulton B."/>
            <person name="Xu J."/>
            <person name="Minx P."/>
            <person name="Pepin K.H."/>
            <person name="Johnson M."/>
            <person name="Thiruvilangam P."/>
            <person name="Bhonagiri V."/>
            <person name="Nash W.E."/>
            <person name="Mardis E.R."/>
            <person name="Wilson R.K."/>
        </authorList>
    </citation>
    <scope>NUCLEOTIDE SEQUENCE [LARGE SCALE GENOMIC DNA]</scope>
    <source>
        <strain evidence="1 2">ATCC 27756</strain>
    </source>
</reference>
<dbReference type="AlphaFoldDB" id="A5KNT6"/>
<dbReference type="EMBL" id="AAVP02000010">
    <property type="protein sequence ID" value="EDK23834.1"/>
    <property type="molecule type" value="Genomic_DNA"/>
</dbReference>
<reference evidence="1 2" key="2">
    <citation type="submission" date="2007-04" db="EMBL/GenBank/DDBJ databases">
        <title>Draft genome sequence of Ruminococcus torques (ATCC 27756).</title>
        <authorList>
            <person name="Sudarsanam P."/>
            <person name="Ley R."/>
            <person name="Guruge J."/>
            <person name="Turnbaugh P.J."/>
            <person name="Mahowald M."/>
            <person name="Liep D."/>
            <person name="Gordon J."/>
        </authorList>
    </citation>
    <scope>NUCLEOTIDE SEQUENCE [LARGE SCALE GENOMIC DNA]</scope>
    <source>
        <strain evidence="1 2">ATCC 27756</strain>
    </source>
</reference>
<comment type="caution">
    <text evidence="1">The sequence shown here is derived from an EMBL/GenBank/DDBJ whole genome shotgun (WGS) entry which is preliminary data.</text>
</comment>
<name>A5KNT6_9FIRM</name>
<proteinExistence type="predicted"/>
<gene>
    <name evidence="1" type="ORF">RUMTOR_01911</name>
</gene>
<protein>
    <submittedName>
        <fullName evidence="1">Uncharacterized protein</fullName>
    </submittedName>
</protein>
<evidence type="ECO:0000313" key="2">
    <source>
        <dbReference type="Proteomes" id="UP000003577"/>
    </source>
</evidence>
<dbReference type="Proteomes" id="UP000003577">
    <property type="component" value="Unassembled WGS sequence"/>
</dbReference>
<sequence length="35" mass="3999">MNNVEIVIKVGFKSKTQIKVSLMNRETVSYKGDQL</sequence>
<accession>A5KNT6</accession>
<dbReference type="HOGENOM" id="CLU_3367073_0_0_9"/>
<dbReference type="PaxDb" id="411460-RUMTOR_01911"/>